<feature type="non-terminal residue" evidence="2">
    <location>
        <position position="203"/>
    </location>
</feature>
<name>A0A6J4KY24_9ACTN</name>
<protein>
    <submittedName>
        <fullName evidence="2">NAD(P)H dehydrogenase (Quinone), Type IV</fullName>
        <ecNumber evidence="2">1.6.5.2</ecNumber>
    </submittedName>
</protein>
<organism evidence="2">
    <name type="scientific">uncultured Frankineae bacterium</name>
    <dbReference type="NCBI Taxonomy" id="437475"/>
    <lineage>
        <taxon>Bacteria</taxon>
        <taxon>Bacillati</taxon>
        <taxon>Actinomycetota</taxon>
        <taxon>Actinomycetes</taxon>
        <taxon>Frankiales</taxon>
        <taxon>environmental samples</taxon>
    </lineage>
</organism>
<feature type="compositionally biased region" description="Basic residues" evidence="1">
    <location>
        <begin position="107"/>
        <end position="126"/>
    </location>
</feature>
<reference evidence="2" key="1">
    <citation type="submission" date="2020-02" db="EMBL/GenBank/DDBJ databases">
        <authorList>
            <person name="Meier V. D."/>
        </authorList>
    </citation>
    <scope>NUCLEOTIDE SEQUENCE</scope>
    <source>
        <strain evidence="2">AVDCRST_MAG16</strain>
    </source>
</reference>
<evidence type="ECO:0000256" key="1">
    <source>
        <dbReference type="SAM" id="MobiDB-lite"/>
    </source>
</evidence>
<proteinExistence type="predicted"/>
<feature type="compositionally biased region" description="Basic and acidic residues" evidence="1">
    <location>
        <begin position="45"/>
        <end position="58"/>
    </location>
</feature>
<feature type="region of interest" description="Disordered" evidence="1">
    <location>
        <begin position="1"/>
        <end position="136"/>
    </location>
</feature>
<dbReference type="EC" id="1.6.5.2" evidence="2"/>
<keyword evidence="2" id="KW-0560">Oxidoreductase</keyword>
<accession>A0A6J4KY24</accession>
<feature type="compositionally biased region" description="Basic residues" evidence="1">
    <location>
        <begin position="1"/>
        <end position="25"/>
    </location>
</feature>
<feature type="non-terminal residue" evidence="2">
    <location>
        <position position="1"/>
    </location>
</feature>
<dbReference type="EMBL" id="CADCUE010000043">
    <property type="protein sequence ID" value="CAA9317148.1"/>
    <property type="molecule type" value="Genomic_DNA"/>
</dbReference>
<evidence type="ECO:0000313" key="2">
    <source>
        <dbReference type="EMBL" id="CAA9317148.1"/>
    </source>
</evidence>
<feature type="compositionally biased region" description="Basic residues" evidence="1">
    <location>
        <begin position="59"/>
        <end position="80"/>
    </location>
</feature>
<dbReference type="GO" id="GO:0003955">
    <property type="term" value="F:NAD(P)H dehydrogenase (quinone) activity"/>
    <property type="evidence" value="ECO:0007669"/>
    <property type="project" value="UniProtKB-EC"/>
</dbReference>
<gene>
    <name evidence="2" type="ORF">AVDCRST_MAG16-548</name>
</gene>
<sequence length="203" mass="23251">GRRQGQRHLLLRHRQRVRARPAGRRGGREGRCRGPPAQGAGARAEGGHRRQPGLERPRPAHRVRPGGHGRRRRLGRRGRLRHADPLRQRRRAAQAVLRHARPAVERRRARRQGLHRVRLHRHRPRRAGVDPAGDVQQLLPLRRDHRAARLHRPEQVRGRQPVRRLAHLAERCEPAPGAGPDGGGLQRHPRRPDRRAAAARRAV</sequence>
<dbReference type="AlphaFoldDB" id="A0A6J4KY24"/>
<feature type="region of interest" description="Disordered" evidence="1">
    <location>
        <begin position="168"/>
        <end position="203"/>
    </location>
</feature>
<feature type="compositionally biased region" description="Low complexity" evidence="1">
    <location>
        <begin position="33"/>
        <end position="43"/>
    </location>
</feature>